<dbReference type="Gene3D" id="3.30.70.1060">
    <property type="entry name" value="Dimeric alpha+beta barrel"/>
    <property type="match status" value="1"/>
</dbReference>
<comment type="similarity">
    <text evidence="1">Belongs to the YciI family.</text>
</comment>
<dbReference type="InterPro" id="IPR011008">
    <property type="entry name" value="Dimeric_a/b-barrel"/>
</dbReference>
<name>F4H023_CELFA</name>
<dbReference type="EMBL" id="CP002666">
    <property type="protein sequence ID" value="AEE44945.1"/>
    <property type="molecule type" value="Genomic_DNA"/>
</dbReference>
<dbReference type="Pfam" id="PF03795">
    <property type="entry name" value="YCII"/>
    <property type="match status" value="1"/>
</dbReference>
<feature type="domain" description="YCII-related" evidence="2">
    <location>
        <begin position="4"/>
        <end position="110"/>
    </location>
</feature>
<evidence type="ECO:0000313" key="3">
    <source>
        <dbReference type="EMBL" id="AEE44945.1"/>
    </source>
</evidence>
<dbReference type="PANTHER" id="PTHR35174">
    <property type="entry name" value="BLL7171 PROTEIN-RELATED"/>
    <property type="match status" value="1"/>
</dbReference>
<dbReference type="InterPro" id="IPR005545">
    <property type="entry name" value="YCII"/>
</dbReference>
<dbReference type="KEGG" id="cfi:Celf_0805"/>
<evidence type="ECO:0000256" key="1">
    <source>
        <dbReference type="ARBA" id="ARBA00007689"/>
    </source>
</evidence>
<dbReference type="AlphaFoldDB" id="F4H023"/>
<dbReference type="Proteomes" id="UP000008460">
    <property type="component" value="Chromosome"/>
</dbReference>
<organism evidence="3 4">
    <name type="scientific">Cellulomonas fimi (strain ATCC 484 / DSM 20113 / JCM 1341 / CCUG 24087 / LMG 16345 / NBRC 15513 / NCIMB 8980 / NCTC 7547 / NRS-133)</name>
    <dbReference type="NCBI Taxonomy" id="590998"/>
    <lineage>
        <taxon>Bacteria</taxon>
        <taxon>Bacillati</taxon>
        <taxon>Actinomycetota</taxon>
        <taxon>Actinomycetes</taxon>
        <taxon>Micrococcales</taxon>
        <taxon>Cellulomonadaceae</taxon>
        <taxon>Cellulomonas</taxon>
    </lineage>
</organism>
<reference evidence="3 4" key="1">
    <citation type="submission" date="2011-04" db="EMBL/GenBank/DDBJ databases">
        <title>Complete sequence of Cellulomonas fimi ATCC 484.</title>
        <authorList>
            <consortium name="US DOE Joint Genome Institute"/>
            <person name="Lucas S."/>
            <person name="Han J."/>
            <person name="Lapidus A."/>
            <person name="Cheng J.-F."/>
            <person name="Goodwin L."/>
            <person name="Pitluck S."/>
            <person name="Peters L."/>
            <person name="Chertkov O."/>
            <person name="Detter J.C."/>
            <person name="Han C."/>
            <person name="Tapia R."/>
            <person name="Land M."/>
            <person name="Hauser L."/>
            <person name="Kyrpides N."/>
            <person name="Ivanova N."/>
            <person name="Ovchinnikova G."/>
            <person name="Pagani I."/>
            <person name="Mead D."/>
            <person name="Brumm P."/>
            <person name="Woyke T."/>
        </authorList>
    </citation>
    <scope>NUCLEOTIDE SEQUENCE [LARGE SCALE GENOMIC DNA]</scope>
    <source>
        <strain evidence="4">ATCC 484 / DSM 20113 / JCM 1341 / NBRC 15513 / NCIMB 8980 / NCTC 7547</strain>
    </source>
</reference>
<proteinExistence type="inferred from homology"/>
<dbReference type="SUPFAM" id="SSF54909">
    <property type="entry name" value="Dimeric alpha+beta barrel"/>
    <property type="match status" value="1"/>
</dbReference>
<gene>
    <name evidence="3" type="ordered locus">Celf_0805</name>
</gene>
<evidence type="ECO:0000259" key="2">
    <source>
        <dbReference type="Pfam" id="PF03795"/>
    </source>
</evidence>
<accession>F4H023</accession>
<dbReference type="STRING" id="590998.Celf_0805"/>
<evidence type="ECO:0000313" key="4">
    <source>
        <dbReference type="Proteomes" id="UP000008460"/>
    </source>
</evidence>
<dbReference type="eggNOG" id="COG3795">
    <property type="taxonomic scope" value="Bacteria"/>
</dbReference>
<dbReference type="RefSeq" id="WP_013769974.1">
    <property type="nucleotide sequence ID" value="NC_015514.1"/>
</dbReference>
<sequence>MSQRYVVLLRGDEAAWDAADEQTRAAAYEDHGAFAEECARRGHVVVGGEELQAAASALVVRRTPAADDGRGELDDVTVTEGPYVETAEQLGGYYVVETDDVQDLARLVRTIMWPGDVVELRPVAS</sequence>
<dbReference type="HOGENOM" id="CLU_130902_2_2_11"/>
<protein>
    <submittedName>
        <fullName evidence="3">YCII-related protein</fullName>
    </submittedName>
</protein>
<dbReference type="PANTHER" id="PTHR35174:SF3">
    <property type="entry name" value="BLL7171 PROTEIN"/>
    <property type="match status" value="1"/>
</dbReference>
<keyword evidence="4" id="KW-1185">Reference proteome</keyword>